<dbReference type="InterPro" id="IPR038389">
    <property type="entry name" value="PSMG2_sf"/>
</dbReference>
<dbReference type="EMBL" id="GL348715">
    <property type="protein sequence ID" value="EFH59386.1"/>
    <property type="molecule type" value="Genomic_DNA"/>
</dbReference>
<dbReference type="HOGENOM" id="CLU_2725617_0_0_1"/>
<dbReference type="Gene3D" id="3.40.50.10900">
    <property type="entry name" value="PAC-like subunit"/>
    <property type="match status" value="1"/>
</dbReference>
<reference evidence="3" key="1">
    <citation type="journal article" date="2011" name="Nat. Genet.">
        <title>The Arabidopsis lyrata genome sequence and the basis of rapid genome size change.</title>
        <authorList>
            <person name="Hu T.T."/>
            <person name="Pattyn P."/>
            <person name="Bakker E.G."/>
            <person name="Cao J."/>
            <person name="Cheng J.-F."/>
            <person name="Clark R.M."/>
            <person name="Fahlgren N."/>
            <person name="Fawcett J.A."/>
            <person name="Grimwood J."/>
            <person name="Gundlach H."/>
            <person name="Haberer G."/>
            <person name="Hollister J.D."/>
            <person name="Ossowski S."/>
            <person name="Ottilar R.P."/>
            <person name="Salamov A.A."/>
            <person name="Schneeberger K."/>
            <person name="Spannagl M."/>
            <person name="Wang X."/>
            <person name="Yang L."/>
            <person name="Nasrallah M.E."/>
            <person name="Bergelson J."/>
            <person name="Carrington J.C."/>
            <person name="Gaut B.S."/>
            <person name="Schmutz J."/>
            <person name="Mayer K.F.X."/>
            <person name="Van de Peer Y."/>
            <person name="Grigoriev I.V."/>
            <person name="Nordborg M."/>
            <person name="Weigel D."/>
            <person name="Guo Y.-L."/>
        </authorList>
    </citation>
    <scope>NUCLEOTIDE SEQUENCE [LARGE SCALE GENOMIC DNA]</scope>
    <source>
        <strain evidence="3">cv. MN47</strain>
    </source>
</reference>
<feature type="signal peptide" evidence="1">
    <location>
        <begin position="1"/>
        <end position="23"/>
    </location>
</feature>
<proteinExistence type="predicted"/>
<dbReference type="Gramene" id="scaffold_302173.1">
    <property type="protein sequence ID" value="scaffold_302173.1"/>
    <property type="gene ID" value="scaffold_302173.1"/>
</dbReference>
<organism evidence="3">
    <name type="scientific">Arabidopsis lyrata subsp. lyrata</name>
    <name type="common">Lyre-leaved rock-cress</name>
    <dbReference type="NCBI Taxonomy" id="81972"/>
    <lineage>
        <taxon>Eukaryota</taxon>
        <taxon>Viridiplantae</taxon>
        <taxon>Streptophyta</taxon>
        <taxon>Embryophyta</taxon>
        <taxon>Tracheophyta</taxon>
        <taxon>Spermatophyta</taxon>
        <taxon>Magnoliopsida</taxon>
        <taxon>eudicotyledons</taxon>
        <taxon>Gunneridae</taxon>
        <taxon>Pentapetalae</taxon>
        <taxon>rosids</taxon>
        <taxon>malvids</taxon>
        <taxon>Brassicales</taxon>
        <taxon>Brassicaceae</taxon>
        <taxon>Camelineae</taxon>
        <taxon>Arabidopsis</taxon>
    </lineage>
</organism>
<dbReference type="Proteomes" id="UP000008694">
    <property type="component" value="Unassembled WGS sequence"/>
</dbReference>
<gene>
    <name evidence="2" type="ORF">ARALYDRAFT_898203</name>
</gene>
<dbReference type="eggNOG" id="KOG3112">
    <property type="taxonomic scope" value="Eukaryota"/>
</dbReference>
<keyword evidence="1" id="KW-0732">Signal</keyword>
<keyword evidence="3" id="KW-1185">Reference proteome</keyword>
<name>D7L8H3_ARALL</name>
<evidence type="ECO:0000256" key="1">
    <source>
        <dbReference type="SAM" id="SignalP"/>
    </source>
</evidence>
<accession>D7L8H3</accession>
<evidence type="ECO:0000313" key="3">
    <source>
        <dbReference type="Proteomes" id="UP000008694"/>
    </source>
</evidence>
<sequence>MHAGALVHLGLGVTCLLCYCSEGDNISEAFLLAEAVSKLTGQVPWGRRWEMADTVFVEEYVMYGAPPDMSMF</sequence>
<evidence type="ECO:0000313" key="2">
    <source>
        <dbReference type="EMBL" id="EFH59386.1"/>
    </source>
</evidence>
<dbReference type="AlphaFoldDB" id="D7L8H3"/>
<dbReference type="STRING" id="81972.D7L8H3"/>
<feature type="chain" id="PRO_5003102037" evidence="1">
    <location>
        <begin position="24"/>
        <end position="72"/>
    </location>
</feature>
<protein>
    <submittedName>
        <fullName evidence="2">Uncharacterized protein</fullName>
    </submittedName>
</protein>